<dbReference type="PIRSF" id="PIRSF016049">
    <property type="entry name" value="Man_dehyd"/>
    <property type="match status" value="1"/>
</dbReference>
<comment type="cofactor">
    <cofactor evidence="9">
        <name>Fe(2+)</name>
        <dbReference type="ChEBI" id="CHEBI:29033"/>
    </cofactor>
    <cofactor evidence="9">
        <name>Mn(2+)</name>
        <dbReference type="ChEBI" id="CHEBI:29035"/>
    </cofactor>
</comment>
<dbReference type="GO" id="GO:0042840">
    <property type="term" value="P:D-glucuronate catabolic process"/>
    <property type="evidence" value="ECO:0007669"/>
    <property type="project" value="TreeGrafter"/>
</dbReference>
<evidence type="ECO:0000256" key="6">
    <source>
        <dbReference type="ARBA" id="ARBA00023004"/>
    </source>
</evidence>
<dbReference type="InterPro" id="IPR004628">
    <property type="entry name" value="Man_deHydtase"/>
</dbReference>
<dbReference type="NCBIfam" id="NF003027">
    <property type="entry name" value="PRK03906.1"/>
    <property type="match status" value="1"/>
</dbReference>
<dbReference type="SUPFAM" id="SSF51658">
    <property type="entry name" value="Xylose isomerase-like"/>
    <property type="match status" value="1"/>
</dbReference>
<evidence type="ECO:0000256" key="7">
    <source>
        <dbReference type="ARBA" id="ARBA00023211"/>
    </source>
</evidence>
<evidence type="ECO:0000256" key="1">
    <source>
        <dbReference type="ARBA" id="ARBA00001794"/>
    </source>
</evidence>
<dbReference type="Proteomes" id="UP000321456">
    <property type="component" value="Unassembled WGS sequence"/>
</dbReference>
<keyword evidence="7 9" id="KW-0464">Manganese</keyword>
<dbReference type="NCBIfam" id="TIGR00695">
    <property type="entry name" value="uxuA"/>
    <property type="match status" value="1"/>
</dbReference>
<evidence type="ECO:0000256" key="3">
    <source>
        <dbReference type="ARBA" id="ARBA00004892"/>
    </source>
</evidence>
<proteinExistence type="inferred from homology"/>
<keyword evidence="8 9" id="KW-0456">Lyase</keyword>
<dbReference type="GO" id="GO:0008198">
    <property type="term" value="F:ferrous iron binding"/>
    <property type="evidence" value="ECO:0007669"/>
    <property type="project" value="TreeGrafter"/>
</dbReference>
<comment type="similarity">
    <text evidence="4 9">Belongs to the mannonate dehydratase family.</text>
</comment>
<dbReference type="Pfam" id="PF03786">
    <property type="entry name" value="UxuA"/>
    <property type="match status" value="1"/>
</dbReference>
<comment type="function">
    <text evidence="2 9">Catalyzes the dehydration of D-mannonate.</text>
</comment>
<evidence type="ECO:0000256" key="4">
    <source>
        <dbReference type="ARBA" id="ARBA00007389"/>
    </source>
</evidence>
<reference evidence="10 11" key="1">
    <citation type="submission" date="2019-08" db="EMBL/GenBank/DDBJ databases">
        <title>Professor.</title>
        <authorList>
            <person name="Park J.S."/>
        </authorList>
    </citation>
    <scope>NUCLEOTIDE SEQUENCE [LARGE SCALE GENOMIC DNA]</scope>
    <source>
        <strain evidence="10 11">176CP5-101</strain>
    </source>
</reference>
<comment type="pathway">
    <text evidence="3 9">Carbohydrate metabolism; pentose and glucuronate interconversion.</text>
</comment>
<comment type="caution">
    <text evidence="10">The sequence shown here is derived from an EMBL/GenBank/DDBJ whole genome shotgun (WGS) entry which is preliminary data.</text>
</comment>
<accession>A0A5C8V3T3</accession>
<dbReference type="HAMAP" id="MF_00106">
    <property type="entry name" value="UxuA"/>
    <property type="match status" value="1"/>
</dbReference>
<evidence type="ECO:0000256" key="2">
    <source>
        <dbReference type="ARBA" id="ARBA00002713"/>
    </source>
</evidence>
<dbReference type="Gene3D" id="3.20.20.150">
    <property type="entry name" value="Divalent-metal-dependent TIM barrel enzymes"/>
    <property type="match status" value="1"/>
</dbReference>
<evidence type="ECO:0000256" key="5">
    <source>
        <dbReference type="ARBA" id="ARBA00012927"/>
    </source>
</evidence>
<protein>
    <recommendedName>
        <fullName evidence="5 9">Mannonate dehydratase</fullName>
        <ecNumber evidence="5 9">4.2.1.8</ecNumber>
    </recommendedName>
    <alternativeName>
        <fullName evidence="9">D-mannonate hydro-lyase</fullName>
    </alternativeName>
</protein>
<evidence type="ECO:0000313" key="11">
    <source>
        <dbReference type="Proteomes" id="UP000321456"/>
    </source>
</evidence>
<comment type="catalytic activity">
    <reaction evidence="1 9">
        <text>D-mannonate = 2-dehydro-3-deoxy-D-gluconate + H2O</text>
        <dbReference type="Rhea" id="RHEA:20097"/>
        <dbReference type="ChEBI" id="CHEBI:15377"/>
        <dbReference type="ChEBI" id="CHEBI:17767"/>
        <dbReference type="ChEBI" id="CHEBI:57990"/>
        <dbReference type="EC" id="4.2.1.8"/>
    </reaction>
</comment>
<dbReference type="UniPathway" id="UPA00246"/>
<gene>
    <name evidence="9 10" type="primary">uxuA</name>
    <name evidence="10" type="ORF">FVB32_13685</name>
</gene>
<dbReference type="PANTHER" id="PTHR30387:SF2">
    <property type="entry name" value="MANNONATE DEHYDRATASE"/>
    <property type="match status" value="1"/>
</dbReference>
<dbReference type="PANTHER" id="PTHR30387">
    <property type="entry name" value="MANNONATE DEHYDRATASE"/>
    <property type="match status" value="1"/>
</dbReference>
<sequence>MKQTWRWYGPNDPVSLVDIKQAGATGIVTALHHIPNGEVWPIQEINERKNIIEAQGFEWSVVESVPVHENIKTQAEGFQKQLENYKLTIKNLASCGVKVVCYNFMPILDWTRTSLDYEMPDGSKALFFDKDAFAAFDLYILKRPEAEKQYSSEEQYKAKSYYDLMSSEDIAILITNIIAGLPGAEEGYSLETFQRALDTYQNISSDKLREHLVYFLSEIVPVAEETGVLLCAHPDDPPFSILGLPRILSTADDYAYIFNQVPSIHNGITFCTGSLGVRFNNDLPDIFKKFADRVHFLHFRNIKRMDNGSFFEAKHLEGETDMYEMVKLVLLEQQRRSNEQRKDILIPMRPDHGHQMLDDLNKKTNPGYSCIGRLKGLAELRGLELGVAKNLKLA</sequence>
<name>A0A5C8V3T3_9FLAO</name>
<evidence type="ECO:0000256" key="8">
    <source>
        <dbReference type="ARBA" id="ARBA00023239"/>
    </source>
</evidence>
<dbReference type="InterPro" id="IPR036237">
    <property type="entry name" value="Xyl_isomerase-like_sf"/>
</dbReference>
<dbReference type="AlphaFoldDB" id="A0A5C8V3T3"/>
<organism evidence="10 11">
    <name type="scientific">Flagellimonas hymeniacidonis</name>
    <dbReference type="NCBI Taxonomy" id="2603628"/>
    <lineage>
        <taxon>Bacteria</taxon>
        <taxon>Pseudomonadati</taxon>
        <taxon>Bacteroidota</taxon>
        <taxon>Flavobacteriia</taxon>
        <taxon>Flavobacteriales</taxon>
        <taxon>Flavobacteriaceae</taxon>
        <taxon>Flagellimonas</taxon>
    </lineage>
</organism>
<keyword evidence="11" id="KW-1185">Reference proteome</keyword>
<dbReference type="EMBL" id="VRUR01000002">
    <property type="protein sequence ID" value="TXN35625.1"/>
    <property type="molecule type" value="Genomic_DNA"/>
</dbReference>
<evidence type="ECO:0000256" key="9">
    <source>
        <dbReference type="HAMAP-Rule" id="MF_00106"/>
    </source>
</evidence>
<dbReference type="RefSeq" id="WP_147744357.1">
    <property type="nucleotide sequence ID" value="NZ_VRUR01000002.1"/>
</dbReference>
<dbReference type="GO" id="GO:0008927">
    <property type="term" value="F:mannonate dehydratase activity"/>
    <property type="evidence" value="ECO:0007669"/>
    <property type="project" value="UniProtKB-UniRule"/>
</dbReference>
<evidence type="ECO:0000313" key="10">
    <source>
        <dbReference type="EMBL" id="TXN35625.1"/>
    </source>
</evidence>
<dbReference type="GO" id="GO:0030145">
    <property type="term" value="F:manganese ion binding"/>
    <property type="evidence" value="ECO:0007669"/>
    <property type="project" value="TreeGrafter"/>
</dbReference>
<keyword evidence="6 9" id="KW-0408">Iron</keyword>
<dbReference type="EC" id="4.2.1.8" evidence="5 9"/>